<sequence length="260" mass="28850">MSELTIIICLVLAILLAALAFSVTFYIWIYKDACAHGQKGALWVVIAVLTSPVIGWLIYFLAIRRQEFVRCHSCGHLILKSAQYCENCGSINSKDNLPAKADSPSFWKYFIAGLVSFLVLAGCTAALVIYVFLGDGAAFDHGPLASLNTGYVMGNMETKWDGVWSVKSKKASDGYHHDTTFRLEDPAHESLNAEISCEKGTLTLELIQDEQKVSMDVSDLSEPLNYPLSQFQEGKIRVRLIRHGAENIQVRIQIKEETDG</sequence>
<evidence type="ECO:0000256" key="1">
    <source>
        <dbReference type="SAM" id="Phobius"/>
    </source>
</evidence>
<comment type="caution">
    <text evidence="2">The sequence shown here is derived from an EMBL/GenBank/DDBJ whole genome shotgun (WGS) entry which is preliminary data.</text>
</comment>
<feature type="transmembrane region" description="Helical" evidence="1">
    <location>
        <begin position="109"/>
        <end position="133"/>
    </location>
</feature>
<feature type="transmembrane region" description="Helical" evidence="1">
    <location>
        <begin position="41"/>
        <end position="62"/>
    </location>
</feature>
<protein>
    <submittedName>
        <fullName evidence="2">Zinc ribbon domain-containing protein</fullName>
    </submittedName>
</protein>
<reference evidence="2" key="1">
    <citation type="journal article" date="2021" name="PeerJ">
        <title>Extensive microbial diversity within the chicken gut microbiome revealed by metagenomics and culture.</title>
        <authorList>
            <person name="Gilroy R."/>
            <person name="Ravi A."/>
            <person name="Getino M."/>
            <person name="Pursley I."/>
            <person name="Horton D.L."/>
            <person name="Alikhan N.F."/>
            <person name="Baker D."/>
            <person name="Gharbi K."/>
            <person name="Hall N."/>
            <person name="Watson M."/>
            <person name="Adriaenssens E.M."/>
            <person name="Foster-Nyarko E."/>
            <person name="Jarju S."/>
            <person name="Secka A."/>
            <person name="Antonio M."/>
            <person name="Oren A."/>
            <person name="Chaudhuri R.R."/>
            <person name="La Ragione R."/>
            <person name="Hildebrand F."/>
            <person name="Pallen M.J."/>
        </authorList>
    </citation>
    <scope>NUCLEOTIDE SEQUENCE</scope>
    <source>
        <strain evidence="2">ChiBcec2-3848</strain>
    </source>
</reference>
<evidence type="ECO:0000313" key="3">
    <source>
        <dbReference type="Proteomes" id="UP000823886"/>
    </source>
</evidence>
<keyword evidence="1" id="KW-1133">Transmembrane helix</keyword>
<evidence type="ECO:0000313" key="2">
    <source>
        <dbReference type="EMBL" id="HJC63008.1"/>
    </source>
</evidence>
<gene>
    <name evidence="2" type="ORF">H9753_05245</name>
</gene>
<dbReference type="Proteomes" id="UP000823886">
    <property type="component" value="Unassembled WGS sequence"/>
</dbReference>
<name>A0A9D2PMI1_9FIRM</name>
<organism evidence="2 3">
    <name type="scientific">Candidatus Blautia merdavium</name>
    <dbReference type="NCBI Taxonomy" id="2838494"/>
    <lineage>
        <taxon>Bacteria</taxon>
        <taxon>Bacillati</taxon>
        <taxon>Bacillota</taxon>
        <taxon>Clostridia</taxon>
        <taxon>Lachnospirales</taxon>
        <taxon>Lachnospiraceae</taxon>
        <taxon>Blautia</taxon>
    </lineage>
</organism>
<dbReference type="AlphaFoldDB" id="A0A9D2PMI1"/>
<accession>A0A9D2PMI1</accession>
<keyword evidence="1" id="KW-0812">Transmembrane</keyword>
<keyword evidence="1" id="KW-0472">Membrane</keyword>
<reference evidence="2" key="2">
    <citation type="submission" date="2021-04" db="EMBL/GenBank/DDBJ databases">
        <authorList>
            <person name="Gilroy R."/>
        </authorList>
    </citation>
    <scope>NUCLEOTIDE SEQUENCE</scope>
    <source>
        <strain evidence="2">ChiBcec2-3848</strain>
    </source>
</reference>
<proteinExistence type="predicted"/>
<feature type="transmembrane region" description="Helical" evidence="1">
    <location>
        <begin position="7"/>
        <end position="29"/>
    </location>
</feature>
<dbReference type="EMBL" id="DWVZ01000066">
    <property type="protein sequence ID" value="HJC63008.1"/>
    <property type="molecule type" value="Genomic_DNA"/>
</dbReference>